<reference evidence="5" key="1">
    <citation type="submission" date="2018-11" db="EMBL/GenBank/DDBJ databases">
        <title>Complete genome sequence of Paenibacillus sp. ML311-T8.</title>
        <authorList>
            <person name="Nam Y.-D."/>
            <person name="Kang J."/>
            <person name="Chung W.-H."/>
            <person name="Park Y.S."/>
        </authorList>
    </citation>
    <scope>NUCLEOTIDE SEQUENCE [LARGE SCALE GENOMIC DNA]</scope>
    <source>
        <strain evidence="5">ML311-T8</strain>
    </source>
</reference>
<evidence type="ECO:0000256" key="1">
    <source>
        <dbReference type="SAM" id="MobiDB-lite"/>
    </source>
</evidence>
<keyword evidence="2" id="KW-0732">Signal</keyword>
<protein>
    <submittedName>
        <fullName evidence="4">Quinoprotein glucose dehydrogenase</fullName>
    </submittedName>
</protein>
<keyword evidence="5" id="KW-1185">Reference proteome</keyword>
<dbReference type="InterPro" id="IPR011042">
    <property type="entry name" value="6-blade_b-propeller_TolB-like"/>
</dbReference>
<organism evidence="4 5">
    <name type="scientific">Paenibacillus psychroresistens</name>
    <dbReference type="NCBI Taxonomy" id="1778678"/>
    <lineage>
        <taxon>Bacteria</taxon>
        <taxon>Bacillati</taxon>
        <taxon>Bacillota</taxon>
        <taxon>Bacilli</taxon>
        <taxon>Bacillales</taxon>
        <taxon>Paenibacillaceae</taxon>
        <taxon>Paenibacillus</taxon>
    </lineage>
</organism>
<dbReference type="Gene3D" id="2.120.10.30">
    <property type="entry name" value="TolB, C-terminal domain"/>
    <property type="match status" value="1"/>
</dbReference>
<dbReference type="OrthoDB" id="9770043at2"/>
<evidence type="ECO:0000259" key="3">
    <source>
        <dbReference type="Pfam" id="PF07995"/>
    </source>
</evidence>
<evidence type="ECO:0000313" key="4">
    <source>
        <dbReference type="EMBL" id="QGQ96363.1"/>
    </source>
</evidence>
<gene>
    <name evidence="4" type="ORF">EHS13_16475</name>
</gene>
<feature type="chain" id="PRO_5039321233" evidence="2">
    <location>
        <begin position="20"/>
        <end position="359"/>
    </location>
</feature>
<name>A0A6B8RLE3_9BACL</name>
<dbReference type="PANTHER" id="PTHR19328">
    <property type="entry name" value="HEDGEHOG-INTERACTING PROTEIN"/>
    <property type="match status" value="1"/>
</dbReference>
<dbReference type="PANTHER" id="PTHR19328:SF13">
    <property type="entry name" value="HIPL1 PROTEIN"/>
    <property type="match status" value="1"/>
</dbReference>
<feature type="region of interest" description="Disordered" evidence="1">
    <location>
        <begin position="227"/>
        <end position="249"/>
    </location>
</feature>
<dbReference type="SUPFAM" id="SSF50952">
    <property type="entry name" value="Soluble quinoprotein glucose dehydrogenase"/>
    <property type="match status" value="1"/>
</dbReference>
<evidence type="ECO:0000256" key="2">
    <source>
        <dbReference type="SAM" id="SignalP"/>
    </source>
</evidence>
<sequence length="359" mass="39276">MKSVLLLIVLLLAACSGNGSPTQTTPTTEPTKVTTTKPATEFEVIAKNLKTPWAINFNGEQIYISERVGTIAKIEGEKLTRQQVKLSKVVKQGGEGGFLGFVLAPDFATTKQAYAYHTYEEAGKILNRVVLIQENPEGWEEVKVYLEGIPGSMNHNGGRLAIGPDHNLYITTGDSTVDVLAQELKSLGGKILRMTLDGKIPQDNPFADSYVYSYGHRNSQGIAWDSQGNMYGSEHGPSGSPGGHDEINRIEPGKNYGWPLIIGDEKKEGLINPLYHTGETAIAPSGVSFTADDQLLMATLRGQKLFSYDPKSNKLQMILENQGRLRDVKIHNGKTYIITNNTDGRGTPKADDDRLLMLN</sequence>
<dbReference type="AlphaFoldDB" id="A0A6B8RLE3"/>
<dbReference type="InterPro" id="IPR011041">
    <property type="entry name" value="Quinoprot_gluc/sorb_DH_b-prop"/>
</dbReference>
<dbReference type="InterPro" id="IPR012938">
    <property type="entry name" value="Glc/Sorbosone_DH"/>
</dbReference>
<proteinExistence type="predicted"/>
<dbReference type="RefSeq" id="WP_155701399.1">
    <property type="nucleotide sequence ID" value="NZ_CP034235.1"/>
</dbReference>
<dbReference type="KEGG" id="ppsc:EHS13_16475"/>
<feature type="domain" description="Glucose/Sorbosone dehydrogenase" evidence="3">
    <location>
        <begin position="49"/>
        <end position="345"/>
    </location>
</feature>
<evidence type="ECO:0000313" key="5">
    <source>
        <dbReference type="Proteomes" id="UP000426246"/>
    </source>
</evidence>
<dbReference type="Pfam" id="PF07995">
    <property type="entry name" value="GSDH"/>
    <property type="match status" value="1"/>
</dbReference>
<dbReference type="EMBL" id="CP034235">
    <property type="protein sequence ID" value="QGQ96363.1"/>
    <property type="molecule type" value="Genomic_DNA"/>
</dbReference>
<dbReference type="Proteomes" id="UP000426246">
    <property type="component" value="Chromosome"/>
</dbReference>
<feature type="signal peptide" evidence="2">
    <location>
        <begin position="1"/>
        <end position="19"/>
    </location>
</feature>
<dbReference type="PROSITE" id="PS51257">
    <property type="entry name" value="PROKAR_LIPOPROTEIN"/>
    <property type="match status" value="1"/>
</dbReference>
<accession>A0A6B8RLE3</accession>